<dbReference type="Proteomes" id="UP001172708">
    <property type="component" value="Unassembled WGS sequence"/>
</dbReference>
<accession>A0ABT8GIM4</accession>
<feature type="chain" id="PRO_5046784451" evidence="1">
    <location>
        <begin position="29"/>
        <end position="214"/>
    </location>
</feature>
<proteinExistence type="predicted"/>
<dbReference type="Pfam" id="PF21172">
    <property type="entry name" value="CueP"/>
    <property type="match status" value="1"/>
</dbReference>
<sequence>MHRTLSLTARRTVAIIAATAAISIGVSACSGTPETEPVTDSSAPTAAAEATATADAMLEAQGLDGLDTRALIDTLDATALSERPEGLMASVRPDELLLTDATGAEASVPMPDDAFYVSFAPYVDTTHECYFHSLTTCVGELQGEQIDVVVTDSATGEVLVDETMTTFDNGFVGMWLPRDIEADVTVEHDGLSASTTVSTSNADDATCITTMQLA</sequence>
<keyword evidence="1" id="KW-0732">Signal</keyword>
<evidence type="ECO:0000256" key="1">
    <source>
        <dbReference type="SAM" id="SignalP"/>
    </source>
</evidence>
<reference evidence="2" key="1">
    <citation type="submission" date="2023-06" db="EMBL/GenBank/DDBJ databases">
        <title>Egi l300058.</title>
        <authorList>
            <person name="Gao L."/>
            <person name="Fang B.-Z."/>
            <person name="Li W.-J."/>
        </authorList>
    </citation>
    <scope>NUCLEOTIDE SEQUENCE</scope>
    <source>
        <strain evidence="2">EGI L300058</strain>
    </source>
</reference>
<comment type="caution">
    <text evidence="2">The sequence shown here is derived from an EMBL/GenBank/DDBJ whole genome shotgun (WGS) entry which is preliminary data.</text>
</comment>
<organism evidence="2 3">
    <name type="scientific">Demequina muriae</name>
    <dbReference type="NCBI Taxonomy" id="3051664"/>
    <lineage>
        <taxon>Bacteria</taxon>
        <taxon>Bacillati</taxon>
        <taxon>Actinomycetota</taxon>
        <taxon>Actinomycetes</taxon>
        <taxon>Micrococcales</taxon>
        <taxon>Demequinaceae</taxon>
        <taxon>Demequina</taxon>
    </lineage>
</organism>
<feature type="signal peptide" evidence="1">
    <location>
        <begin position="1"/>
        <end position="28"/>
    </location>
</feature>
<keyword evidence="3" id="KW-1185">Reference proteome</keyword>
<evidence type="ECO:0000313" key="3">
    <source>
        <dbReference type="Proteomes" id="UP001172708"/>
    </source>
</evidence>
<gene>
    <name evidence="2" type="ORF">QQX02_10135</name>
</gene>
<dbReference type="InterPro" id="IPR047808">
    <property type="entry name" value="CueP-like"/>
</dbReference>
<name>A0ABT8GIM4_9MICO</name>
<evidence type="ECO:0000313" key="2">
    <source>
        <dbReference type="EMBL" id="MDN4481283.1"/>
    </source>
</evidence>
<dbReference type="NCBIfam" id="NF038094">
    <property type="entry name" value="CueP_fam"/>
    <property type="match status" value="1"/>
</dbReference>
<dbReference type="EMBL" id="JAUHQA010000001">
    <property type="protein sequence ID" value="MDN4481283.1"/>
    <property type="molecule type" value="Genomic_DNA"/>
</dbReference>
<protein>
    <submittedName>
        <fullName evidence="2">CueP family metal-binding protein</fullName>
    </submittedName>
</protein>
<dbReference type="RefSeq" id="WP_301142859.1">
    <property type="nucleotide sequence ID" value="NZ_JAUHQA010000001.1"/>
</dbReference>
<dbReference type="PROSITE" id="PS51257">
    <property type="entry name" value="PROKAR_LIPOPROTEIN"/>
    <property type="match status" value="1"/>
</dbReference>
<dbReference type="Gene3D" id="2.60.40.3700">
    <property type="match status" value="1"/>
</dbReference>